<sequence length="165" mass="17240">MHPKSCWISLSPWPGGVRAGTPATKNPSRADMYWVQCAGVNPASVSVLITTEGELLFWTKAHVCCSSARSRCWAPAEGGSPSCSRPVTAGRKMASADALRNGTSGSKTAASVRTRAISVPGGAHADRGLTRLRAVDTRTSSRLRTILVASRGGIMIAGSISRTVC</sequence>
<organism evidence="1">
    <name type="scientific">Human herpesvirus 2</name>
    <name type="common">HHV-2</name>
    <name type="synonym">Human herpes simplex virus 2</name>
    <dbReference type="NCBI Taxonomy" id="10310"/>
    <lineage>
        <taxon>Viruses</taxon>
        <taxon>Duplodnaviria</taxon>
        <taxon>Heunggongvirae</taxon>
        <taxon>Peploviricota</taxon>
        <taxon>Herviviricetes</taxon>
        <taxon>Herpesvirales</taxon>
        <taxon>Orthoherpesviridae</taxon>
        <taxon>Alphaherpesvirinae</taxon>
        <taxon>Simplexvirus</taxon>
        <taxon>Simplexvirus humanalpha2</taxon>
    </lineage>
</organism>
<protein>
    <submittedName>
        <fullName evidence="1">Uncharacterized protein</fullName>
    </submittedName>
</protein>
<dbReference type="EMBL" id="MH790655">
    <property type="protein sequence ID" value="QBH84729.1"/>
    <property type="molecule type" value="Genomic_DNA"/>
</dbReference>
<name>A0A481TSL1_HHV2</name>
<reference evidence="1" key="1">
    <citation type="submission" date="2018-08" db="EMBL/GenBank/DDBJ databases">
        <title>HSV2 whole genome sequences from clinical isolates.</title>
        <authorList>
            <person name="Roychoudhury P."/>
            <person name="Greninger A.L."/>
            <person name="Jerome K.R."/>
            <person name="Johnston C."/>
            <person name="Wald A."/>
            <person name="Xie H."/>
        </authorList>
    </citation>
    <scope>NUCLEOTIDE SEQUENCE</scope>
    <source>
        <strain evidence="1">2006-15377CAM</strain>
    </source>
</reference>
<proteinExistence type="predicted"/>
<evidence type="ECO:0000313" key="1">
    <source>
        <dbReference type="EMBL" id="QBH84729.1"/>
    </source>
</evidence>
<accession>A0A481TSL1</accession>
<organismHost>
    <name type="scientific">Homo sapiens</name>
    <name type="common">Human</name>
    <dbReference type="NCBI Taxonomy" id="9606"/>
</organismHost>